<feature type="compositionally biased region" description="Low complexity" evidence="6">
    <location>
        <begin position="590"/>
        <end position="603"/>
    </location>
</feature>
<gene>
    <name evidence="8" type="ORF">HMPREF0551_1238</name>
</gene>
<dbReference type="PANTHER" id="PTHR47683:SF3">
    <property type="entry name" value="RIBOSOMAL LARGE SUBUNIT PSEUDOURIDINE SYNTHASE B"/>
    <property type="match status" value="1"/>
</dbReference>
<dbReference type="FunFam" id="3.10.290.10:FF:000003">
    <property type="entry name" value="Pseudouridine synthase"/>
    <property type="match status" value="1"/>
</dbReference>
<name>E7RX25_9BURK</name>
<evidence type="ECO:0000256" key="4">
    <source>
        <dbReference type="PROSITE-ProRule" id="PRU00182"/>
    </source>
</evidence>
<dbReference type="GO" id="GO:0000455">
    <property type="term" value="P:enzyme-directed rRNA pseudouridine synthesis"/>
    <property type="evidence" value="ECO:0007669"/>
    <property type="project" value="UniProtKB-ARBA"/>
</dbReference>
<keyword evidence="9" id="KW-1185">Reference proteome</keyword>
<feature type="compositionally biased region" description="Basic residues" evidence="6">
    <location>
        <begin position="143"/>
        <end position="158"/>
    </location>
</feature>
<dbReference type="PROSITE" id="PS01149">
    <property type="entry name" value="PSI_RSU"/>
    <property type="match status" value="1"/>
</dbReference>
<dbReference type="Gene3D" id="3.30.70.1560">
    <property type="entry name" value="Alpha-L RNA-binding motif"/>
    <property type="match status" value="1"/>
</dbReference>
<dbReference type="InterPro" id="IPR036986">
    <property type="entry name" value="S4_RNA-bd_sf"/>
</dbReference>
<evidence type="ECO:0000256" key="3">
    <source>
        <dbReference type="ARBA" id="ARBA00023235"/>
    </source>
</evidence>
<dbReference type="Gene3D" id="3.10.290.10">
    <property type="entry name" value="RNA-binding S4 domain"/>
    <property type="match status" value="1"/>
</dbReference>
<evidence type="ECO:0000259" key="7">
    <source>
        <dbReference type="SMART" id="SM00363"/>
    </source>
</evidence>
<dbReference type="InterPro" id="IPR020094">
    <property type="entry name" value="TruA/RsuA/RluB/E/F_N"/>
</dbReference>
<evidence type="ECO:0000256" key="2">
    <source>
        <dbReference type="ARBA" id="ARBA00022884"/>
    </source>
</evidence>
<dbReference type="SUPFAM" id="SSF55174">
    <property type="entry name" value="Alpha-L RNA-binding motif"/>
    <property type="match status" value="1"/>
</dbReference>
<dbReference type="Pfam" id="PF00849">
    <property type="entry name" value="PseudoU_synth_2"/>
    <property type="match status" value="1"/>
</dbReference>
<dbReference type="InterPro" id="IPR000748">
    <property type="entry name" value="PsdUridine_synth_RsuA/RluB/E/F"/>
</dbReference>
<dbReference type="STRING" id="887898.HMPREF0551_1238"/>
<dbReference type="SMART" id="SM00363">
    <property type="entry name" value="S4"/>
    <property type="match status" value="1"/>
</dbReference>
<dbReference type="EC" id="5.4.99.-" evidence="5"/>
<dbReference type="InterPro" id="IPR050343">
    <property type="entry name" value="RsuA_PseudoU_synthase"/>
</dbReference>
<dbReference type="InterPro" id="IPR042092">
    <property type="entry name" value="PsdUridine_s_RsuA/RluB/E/F_cat"/>
</dbReference>
<feature type="compositionally biased region" description="Low complexity" evidence="6">
    <location>
        <begin position="671"/>
        <end position="680"/>
    </location>
</feature>
<evidence type="ECO:0000313" key="9">
    <source>
        <dbReference type="Proteomes" id="UP000011021"/>
    </source>
</evidence>
<feature type="region of interest" description="Disordered" evidence="6">
    <location>
        <begin position="777"/>
        <end position="918"/>
    </location>
</feature>
<dbReference type="AlphaFoldDB" id="E7RX25"/>
<dbReference type="GO" id="GO:0120159">
    <property type="term" value="F:rRNA pseudouridine synthase activity"/>
    <property type="evidence" value="ECO:0007669"/>
    <property type="project" value="UniProtKB-ARBA"/>
</dbReference>
<dbReference type="RefSeq" id="WP_005673493.1">
    <property type="nucleotide sequence ID" value="NZ_CP146288.1"/>
</dbReference>
<dbReference type="NCBIfam" id="TIGR00093">
    <property type="entry name" value="pseudouridine synthase"/>
    <property type="match status" value="1"/>
</dbReference>
<proteinExistence type="inferred from homology"/>
<dbReference type="InterPro" id="IPR002942">
    <property type="entry name" value="S4_RNA-bd"/>
</dbReference>
<feature type="domain" description="RNA-binding S4" evidence="7">
    <location>
        <begin position="290"/>
        <end position="350"/>
    </location>
</feature>
<evidence type="ECO:0000256" key="1">
    <source>
        <dbReference type="ARBA" id="ARBA00008348"/>
    </source>
</evidence>
<dbReference type="HOGENOM" id="CLU_317315_0_0_4"/>
<dbReference type="NCBIfam" id="NF007976">
    <property type="entry name" value="PRK10700.1"/>
    <property type="match status" value="1"/>
</dbReference>
<keyword evidence="3 5" id="KW-0413">Isomerase</keyword>
<feature type="region of interest" description="Disordered" evidence="6">
    <location>
        <begin position="529"/>
        <end position="754"/>
    </location>
</feature>
<dbReference type="SUPFAM" id="SSF55120">
    <property type="entry name" value="Pseudouridine synthase"/>
    <property type="match status" value="1"/>
</dbReference>
<feature type="compositionally biased region" description="Polar residues" evidence="6">
    <location>
        <begin position="28"/>
        <end position="37"/>
    </location>
</feature>
<dbReference type="FunFam" id="3.30.70.1560:FF:000001">
    <property type="entry name" value="Pseudouridine synthase"/>
    <property type="match status" value="1"/>
</dbReference>
<dbReference type="PANTHER" id="PTHR47683">
    <property type="entry name" value="PSEUDOURIDINE SYNTHASE FAMILY PROTEIN-RELATED"/>
    <property type="match status" value="1"/>
</dbReference>
<dbReference type="GO" id="GO:0003723">
    <property type="term" value="F:RNA binding"/>
    <property type="evidence" value="ECO:0007669"/>
    <property type="project" value="UniProtKB-KW"/>
</dbReference>
<dbReference type="Proteomes" id="UP000011021">
    <property type="component" value="Unassembled WGS sequence"/>
</dbReference>
<accession>E7RX25</accession>
<feature type="compositionally biased region" description="Low complexity" evidence="6">
    <location>
        <begin position="111"/>
        <end position="132"/>
    </location>
</feature>
<dbReference type="GO" id="GO:0005829">
    <property type="term" value="C:cytosol"/>
    <property type="evidence" value="ECO:0007669"/>
    <property type="project" value="UniProtKB-ARBA"/>
</dbReference>
<evidence type="ECO:0000256" key="5">
    <source>
        <dbReference type="RuleBase" id="RU003887"/>
    </source>
</evidence>
<dbReference type="PROSITE" id="PS50889">
    <property type="entry name" value="S4"/>
    <property type="match status" value="1"/>
</dbReference>
<dbReference type="EMBL" id="AEQP01000006">
    <property type="protein sequence ID" value="EFV95016.1"/>
    <property type="molecule type" value="Genomic_DNA"/>
</dbReference>
<feature type="compositionally biased region" description="Acidic residues" evidence="6">
    <location>
        <begin position="226"/>
        <end position="259"/>
    </location>
</feature>
<feature type="compositionally biased region" description="Basic residues" evidence="6">
    <location>
        <begin position="604"/>
        <end position="615"/>
    </location>
</feature>
<dbReference type="Pfam" id="PF01479">
    <property type="entry name" value="S4"/>
    <property type="match status" value="1"/>
</dbReference>
<dbReference type="Gene3D" id="3.30.70.580">
    <property type="entry name" value="Pseudouridine synthase I, catalytic domain, N-terminal subdomain"/>
    <property type="match status" value="1"/>
</dbReference>
<dbReference type="eggNOG" id="COG1187">
    <property type="taxonomic scope" value="Bacteria"/>
</dbReference>
<organism evidence="8 9">
    <name type="scientific">Lautropia mirabilis ATCC 51599</name>
    <dbReference type="NCBI Taxonomy" id="887898"/>
    <lineage>
        <taxon>Bacteria</taxon>
        <taxon>Pseudomonadati</taxon>
        <taxon>Pseudomonadota</taxon>
        <taxon>Betaproteobacteria</taxon>
        <taxon>Burkholderiales</taxon>
        <taxon>Burkholderiaceae</taxon>
        <taxon>Lautropia</taxon>
    </lineage>
</organism>
<dbReference type="InterPro" id="IPR020103">
    <property type="entry name" value="PsdUridine_synth_cat_dom_sf"/>
</dbReference>
<feature type="compositionally biased region" description="Basic residues" evidence="6">
    <location>
        <begin position="908"/>
        <end position="918"/>
    </location>
</feature>
<protein>
    <recommendedName>
        <fullName evidence="5">Pseudouridine synthase</fullName>
        <ecNumber evidence="5">5.4.99.-</ecNumber>
    </recommendedName>
</protein>
<feature type="compositionally biased region" description="Basic and acidic residues" evidence="6">
    <location>
        <begin position="740"/>
        <end position="754"/>
    </location>
</feature>
<sequence length="918" mass="98452">MNTEQYEEDMQRDAAHEGQGASADPMLQTDTGTTSAGETAAPRKRAPRRKAAEADAADTGTPAPRTRRRKTAAKDDAEGVPGAEGAGDVSAEEPAAKTAKRVSRSRRKPAADAVATEAGVATEVGDAVSADAESADAEEAAAKPRRARTPRASTRRSKVASAEGVTATEVPVSEDGLSDASASVAPMGEASDDGIRAGRDVQPSSDDAGVDARWSASEVPSFGASADEDDFDDDDFRDEDDRYDDEDDFDDEDDGEEVPGEPVPFFAREASIGLRDAGRGTRRPVSPDAEKLHKILADAGIGSRRDMEELIIAGRVSVNGLPAHVGQRVGTEDVIRVNGKPLSRKRSAASQTPQVLLYHKPTGELVTRDDPGSRPKVFDRLPRLRGARWIAVGRLDLNSEGLLIFTTSGDLANKLMHPRYGWEREYAVRVLGRVDDGIRQQLLTGVTLEDGPATLQSIEDIGGEGANHWYRVVILEGRNREVRRLFDAVGLTVSRLVRIRFGPIALPPRLQRGRLHALTEAEVRQLQQQMRRHVAEMTDGAADAARETRSGNAQGRGKGAGRGNDAPRRQGRGAGKAVQAGAGQQGSGQQGAASGSPQPSGSRHPARRRMLRGARGRAQQTGEGMVQLPGQDMSGMAMPSGQTTPVDGSVGGGEGQQAGRRTRGGRRKAAQEVAGGQQAQRTRRGNRRQVAEGSLPADDAGKQARSKRQLPRRSRTAGRQQSPEKVEAPRMVSVKTLEPTAEKKTLTVSERRGWTETRYLPQAVSYSGDTDWSKVARETVLPDRRPRRVKERNGNVAPRSGKGSGRNGNVAPRNRQAPATGRINYEDDDWQPTSDSAHLEGITRSMKRDGRQQRWGATPGFAARLGQPFDPNAGSGNWGGQRAPGNGTPRQPRAKRAGGNGGNAAQQRPRRKSFAKGR</sequence>
<keyword evidence="2 4" id="KW-0694">RNA-binding</keyword>
<dbReference type="InterPro" id="IPR006145">
    <property type="entry name" value="PsdUridine_synth_RsuA/RluA"/>
</dbReference>
<evidence type="ECO:0000313" key="8">
    <source>
        <dbReference type="EMBL" id="EFV95016.1"/>
    </source>
</evidence>
<dbReference type="CDD" id="cd02556">
    <property type="entry name" value="PseudoU_synth_RluB"/>
    <property type="match status" value="1"/>
</dbReference>
<reference evidence="8 9" key="1">
    <citation type="submission" date="2010-12" db="EMBL/GenBank/DDBJ databases">
        <authorList>
            <person name="Muzny D."/>
            <person name="Qin X."/>
            <person name="Deng J."/>
            <person name="Jiang H."/>
            <person name="Liu Y."/>
            <person name="Qu J."/>
            <person name="Song X.-Z."/>
            <person name="Zhang L."/>
            <person name="Thornton R."/>
            <person name="Coyle M."/>
            <person name="Francisco L."/>
            <person name="Jackson L."/>
            <person name="Javaid M."/>
            <person name="Korchina V."/>
            <person name="Kovar C."/>
            <person name="Mata R."/>
            <person name="Mathew T."/>
            <person name="Ngo R."/>
            <person name="Nguyen L."/>
            <person name="Nguyen N."/>
            <person name="Okwuonu G."/>
            <person name="Ongeri F."/>
            <person name="Pham C."/>
            <person name="Simmons D."/>
            <person name="Wilczek-Boney K."/>
            <person name="Hale W."/>
            <person name="Jakkamsetti A."/>
            <person name="Pham P."/>
            <person name="Ruth R."/>
            <person name="San Lucas F."/>
            <person name="Warren J."/>
            <person name="Zhang J."/>
            <person name="Zhao Z."/>
            <person name="Zhou C."/>
            <person name="Zhu D."/>
            <person name="Lee S."/>
            <person name="Bess C."/>
            <person name="Blankenburg K."/>
            <person name="Forbes L."/>
            <person name="Fu Q."/>
            <person name="Gubbala S."/>
            <person name="Hirani K."/>
            <person name="Jayaseelan J.C."/>
            <person name="Lara F."/>
            <person name="Munidasa M."/>
            <person name="Palculict T."/>
            <person name="Patil S."/>
            <person name="Pu L.-L."/>
            <person name="Saada N."/>
            <person name="Tang L."/>
            <person name="Weissenberger G."/>
            <person name="Zhu Y."/>
            <person name="Hemphill L."/>
            <person name="Shang Y."/>
            <person name="Youmans B."/>
            <person name="Ayvaz T."/>
            <person name="Ross M."/>
            <person name="Santibanez J."/>
            <person name="Aqrawi P."/>
            <person name="Gross S."/>
            <person name="Joshi V."/>
            <person name="Fowler G."/>
            <person name="Nazareth L."/>
            <person name="Reid J."/>
            <person name="Worley K."/>
            <person name="Petrosino J."/>
            <person name="Highlander S."/>
            <person name="Gibbs R."/>
        </authorList>
    </citation>
    <scope>NUCLEOTIDE SEQUENCE [LARGE SCALE GENOMIC DNA]</scope>
    <source>
        <strain evidence="8 9">ATCC 51599</strain>
    </source>
</reference>
<feature type="compositionally biased region" description="Basic residues" evidence="6">
    <location>
        <begin position="704"/>
        <end position="716"/>
    </location>
</feature>
<dbReference type="CDD" id="cd00165">
    <property type="entry name" value="S4"/>
    <property type="match status" value="1"/>
</dbReference>
<comment type="caution">
    <text evidence="8">The sequence shown here is derived from an EMBL/GenBank/DDBJ whole genome shotgun (WGS) entry which is preliminary data.</text>
</comment>
<comment type="similarity">
    <text evidence="1 5">Belongs to the pseudouridine synthase RsuA family.</text>
</comment>
<dbReference type="InterPro" id="IPR018496">
    <property type="entry name" value="PsdUridine_synth_RsuA/RluB_CS"/>
</dbReference>
<evidence type="ECO:0000256" key="6">
    <source>
        <dbReference type="SAM" id="MobiDB-lite"/>
    </source>
</evidence>
<feature type="region of interest" description="Disordered" evidence="6">
    <location>
        <begin position="1"/>
        <end position="286"/>
    </location>
</feature>
<feature type="compositionally biased region" description="Basic residues" evidence="6">
    <location>
        <begin position="98"/>
        <end position="108"/>
    </location>
</feature>